<dbReference type="Pfam" id="PF08241">
    <property type="entry name" value="Methyltransf_11"/>
    <property type="match status" value="1"/>
</dbReference>
<keyword evidence="3" id="KW-0489">Methyltransferase</keyword>
<name>A0A2T9JPF7_9CAUL</name>
<feature type="region of interest" description="Disordered" evidence="1">
    <location>
        <begin position="1"/>
        <end position="29"/>
    </location>
</feature>
<keyword evidence="4" id="KW-1185">Reference proteome</keyword>
<dbReference type="EMBL" id="QDKQ01000060">
    <property type="protein sequence ID" value="PVM85501.1"/>
    <property type="molecule type" value="Genomic_DNA"/>
</dbReference>
<dbReference type="Proteomes" id="UP000245073">
    <property type="component" value="Unassembled WGS sequence"/>
</dbReference>
<protein>
    <submittedName>
        <fullName evidence="3">SAM-dependent methyltransferase</fullName>
    </submittedName>
</protein>
<evidence type="ECO:0000313" key="3">
    <source>
        <dbReference type="EMBL" id="PVM85501.1"/>
    </source>
</evidence>
<dbReference type="SUPFAM" id="SSF53335">
    <property type="entry name" value="S-adenosyl-L-methionine-dependent methyltransferases"/>
    <property type="match status" value="1"/>
</dbReference>
<proteinExistence type="predicted"/>
<keyword evidence="3" id="KW-0808">Transferase</keyword>
<evidence type="ECO:0000256" key="1">
    <source>
        <dbReference type="SAM" id="MobiDB-lite"/>
    </source>
</evidence>
<feature type="compositionally biased region" description="Basic and acidic residues" evidence="1">
    <location>
        <begin position="1"/>
        <end position="25"/>
    </location>
</feature>
<sequence length="375" mass="40474">MGHSGGERLGTDRPGTDRPRTDRGGGRGAFALDAAAQRGKAAAKAAWWTAAGGLAKFMTRPTEGKAAPRFSSDAPPVSQARLRRAYLSAFEKDAGDVAAGLYPPMEDAPSHPAASILKAWDFLADAREVDGRRRRGDGVEVRDDPKSQGYPAYYRQNFHYQTGGWFTADSARRYDAQVEALFSGAAGAMRRRALSLLAKHWRGRDQRALAAIDVACGSGAFLRDLAETFPRAALAGVDLSPAYLIEARTRSGRGMVQANAERLPVADGSLDAVTCVYLFHELPPRVRPIVAAELVRVLKPGGVLAFADSVQPSDEPHLARMLEAFPAYFHEPFYGSYAAEDLEALFAAVGLRVIGRDKAFLTKALLLEKAQQCSP</sequence>
<dbReference type="Gene3D" id="3.40.50.150">
    <property type="entry name" value="Vaccinia Virus protein VP39"/>
    <property type="match status" value="1"/>
</dbReference>
<dbReference type="AlphaFoldDB" id="A0A2T9JPF7"/>
<dbReference type="GO" id="GO:0008757">
    <property type="term" value="F:S-adenosylmethionine-dependent methyltransferase activity"/>
    <property type="evidence" value="ECO:0007669"/>
    <property type="project" value="InterPro"/>
</dbReference>
<dbReference type="InterPro" id="IPR029063">
    <property type="entry name" value="SAM-dependent_MTases_sf"/>
</dbReference>
<dbReference type="GO" id="GO:0032259">
    <property type="term" value="P:methylation"/>
    <property type="evidence" value="ECO:0007669"/>
    <property type="project" value="UniProtKB-KW"/>
</dbReference>
<dbReference type="OrthoDB" id="9765084at2"/>
<feature type="domain" description="Methyltransferase type 11" evidence="2">
    <location>
        <begin position="213"/>
        <end position="306"/>
    </location>
</feature>
<dbReference type="InterPro" id="IPR013216">
    <property type="entry name" value="Methyltransf_11"/>
</dbReference>
<evidence type="ECO:0000259" key="2">
    <source>
        <dbReference type="Pfam" id="PF08241"/>
    </source>
</evidence>
<gene>
    <name evidence="3" type="ORF">DDF67_18045</name>
</gene>
<evidence type="ECO:0000313" key="4">
    <source>
        <dbReference type="Proteomes" id="UP000245073"/>
    </source>
</evidence>
<accession>A0A2T9JPF7</accession>
<reference evidence="3 4" key="1">
    <citation type="submission" date="2018-04" db="EMBL/GenBank/DDBJ databases">
        <title>The genome sequence of Caulobacter sp. 744.</title>
        <authorList>
            <person name="Gao J."/>
            <person name="Sun J."/>
        </authorList>
    </citation>
    <scope>NUCLEOTIDE SEQUENCE [LARGE SCALE GENOMIC DNA]</scope>
    <source>
        <strain evidence="3 4">774</strain>
    </source>
</reference>
<organism evidence="3 4">
    <name type="scientific">Caulobacter endophyticus</name>
    <dbReference type="NCBI Taxonomy" id="2172652"/>
    <lineage>
        <taxon>Bacteria</taxon>
        <taxon>Pseudomonadati</taxon>
        <taxon>Pseudomonadota</taxon>
        <taxon>Alphaproteobacteria</taxon>
        <taxon>Caulobacterales</taxon>
        <taxon>Caulobacteraceae</taxon>
        <taxon>Caulobacter</taxon>
    </lineage>
</organism>
<dbReference type="PANTHER" id="PTHR43591">
    <property type="entry name" value="METHYLTRANSFERASE"/>
    <property type="match status" value="1"/>
</dbReference>
<comment type="caution">
    <text evidence="3">The sequence shown here is derived from an EMBL/GenBank/DDBJ whole genome shotgun (WGS) entry which is preliminary data.</text>
</comment>
<dbReference type="CDD" id="cd02440">
    <property type="entry name" value="AdoMet_MTases"/>
    <property type="match status" value="1"/>
</dbReference>
<dbReference type="RefSeq" id="WP_109102229.1">
    <property type="nucleotide sequence ID" value="NZ_QDKQ01000060.1"/>
</dbReference>